<feature type="transmembrane region" description="Helical" evidence="2">
    <location>
        <begin position="360"/>
        <end position="382"/>
    </location>
</feature>
<feature type="transmembrane region" description="Helical" evidence="2">
    <location>
        <begin position="178"/>
        <end position="202"/>
    </location>
</feature>
<keyword evidence="2" id="KW-0472">Membrane</keyword>
<feature type="transmembrane region" description="Helical" evidence="2">
    <location>
        <begin position="388"/>
        <end position="407"/>
    </location>
</feature>
<feature type="transmembrane region" description="Helical" evidence="2">
    <location>
        <begin position="43"/>
        <end position="62"/>
    </location>
</feature>
<keyword evidence="4" id="KW-1185">Reference proteome</keyword>
<dbReference type="EMBL" id="CP107020">
    <property type="protein sequence ID" value="UYG17300.1"/>
    <property type="molecule type" value="Genomic_DNA"/>
</dbReference>
<feature type="transmembrane region" description="Helical" evidence="2">
    <location>
        <begin position="256"/>
        <end position="281"/>
    </location>
</feature>
<evidence type="ECO:0000256" key="2">
    <source>
        <dbReference type="SAM" id="Phobius"/>
    </source>
</evidence>
<organism evidence="3 4">
    <name type="scientific">Brachybacterium huguangmaarense</name>
    <dbReference type="NCBI Taxonomy" id="1652028"/>
    <lineage>
        <taxon>Bacteria</taxon>
        <taxon>Bacillati</taxon>
        <taxon>Actinomycetota</taxon>
        <taxon>Actinomycetes</taxon>
        <taxon>Micrococcales</taxon>
        <taxon>Dermabacteraceae</taxon>
        <taxon>Brachybacterium</taxon>
    </lineage>
</organism>
<feature type="transmembrane region" description="Helical" evidence="2">
    <location>
        <begin position="98"/>
        <end position="125"/>
    </location>
</feature>
<feature type="transmembrane region" description="Helical" evidence="2">
    <location>
        <begin position="146"/>
        <end position="166"/>
    </location>
</feature>
<evidence type="ECO:0000313" key="4">
    <source>
        <dbReference type="Proteomes" id="UP001164305"/>
    </source>
</evidence>
<sequence>MPSRPPLHDLPAPPRLPADPPAVPSEILLESRAELTARLRRGFWKPGLVLLALWLLLAIGYIHSASPTLWAFTPLLLATGGVPLTAVLSLVGFSLGGIVLLLVLVPIVGTALSFALLPVASAAAARVNPRRHLTAVGARRAVSTRIARVLVLPPVAAIALLLLAVLCQAPLQWKDLSYGAIAGLAGGVGLTWVASAIVRRLLDVPALLRPRDGEVTRSGKFREDAIAQDRRHLPPSGPVDPGPAVLRSLFVTVRSLVTWWGPVLLPTMWLAFGIGDAAVFFTRISSSLDTTIRTGLPWPTYAIGFLLLALLLAAMALAPLVAMRLAEPQRALVTDLRTAPTWAQRAAVNPWEVAVCRTTAAIDTIAMGAATVLLAIGLGVAGTLDPMAWTWITIDLVVLTPLTYPAVLRGMQGGLRDVVYGPAGRYMRRRTPFALIAPPIGTRTELAADPFVRARMRRLGQDETVKPAGGGSAGAAAAGAGALGADGSLPDFSAGRSPRTRPPAAARDDIPEDVTELEGR</sequence>
<feature type="transmembrane region" description="Helical" evidence="2">
    <location>
        <begin position="69"/>
        <end position="92"/>
    </location>
</feature>
<dbReference type="Proteomes" id="UP001164305">
    <property type="component" value="Chromosome"/>
</dbReference>
<keyword evidence="2" id="KW-0812">Transmembrane</keyword>
<name>A0ABY6G272_9MICO</name>
<dbReference type="RefSeq" id="WP_263594509.1">
    <property type="nucleotide sequence ID" value="NZ_CP107020.1"/>
</dbReference>
<evidence type="ECO:0000313" key="3">
    <source>
        <dbReference type="EMBL" id="UYG17300.1"/>
    </source>
</evidence>
<feature type="compositionally biased region" description="Acidic residues" evidence="1">
    <location>
        <begin position="510"/>
        <end position="520"/>
    </location>
</feature>
<gene>
    <name evidence="3" type="ORF">BRM3_02380</name>
</gene>
<feature type="region of interest" description="Disordered" evidence="1">
    <location>
        <begin position="487"/>
        <end position="520"/>
    </location>
</feature>
<accession>A0ABY6G272</accession>
<keyword evidence="2" id="KW-1133">Transmembrane helix</keyword>
<reference evidence="3" key="1">
    <citation type="submission" date="2022-10" db="EMBL/GenBank/DDBJ databases">
        <title>Whole-Genome Sequencing of Brachybacterium huguangmaarense BRM-3, Isolated from Betula schmidtii.</title>
        <authorList>
            <person name="Haam D."/>
        </authorList>
    </citation>
    <scope>NUCLEOTIDE SEQUENCE</scope>
    <source>
        <strain evidence="3">BRM-3</strain>
    </source>
</reference>
<feature type="transmembrane region" description="Helical" evidence="2">
    <location>
        <begin position="301"/>
        <end position="322"/>
    </location>
</feature>
<evidence type="ECO:0000256" key="1">
    <source>
        <dbReference type="SAM" id="MobiDB-lite"/>
    </source>
</evidence>
<proteinExistence type="predicted"/>
<protein>
    <submittedName>
        <fullName evidence="3">Uncharacterized protein</fullName>
    </submittedName>
</protein>
<feature type="compositionally biased region" description="Low complexity" evidence="1">
    <location>
        <begin position="487"/>
        <end position="505"/>
    </location>
</feature>